<protein>
    <submittedName>
        <fullName evidence="2">Transmembrane protein</fullName>
    </submittedName>
</protein>
<keyword evidence="1" id="KW-1133">Transmembrane helix</keyword>
<keyword evidence="1" id="KW-0472">Membrane</keyword>
<comment type="caution">
    <text evidence="2">The sequence shown here is derived from an EMBL/GenBank/DDBJ whole genome shotgun (WGS) entry which is preliminary data.</text>
</comment>
<evidence type="ECO:0000313" key="3">
    <source>
        <dbReference type="Proteomes" id="UP000054618"/>
    </source>
</evidence>
<dbReference type="STRING" id="45073.Lqui_2252"/>
<organism evidence="2 3">
    <name type="scientific">Legionella quinlivanii</name>
    <dbReference type="NCBI Taxonomy" id="45073"/>
    <lineage>
        <taxon>Bacteria</taxon>
        <taxon>Pseudomonadati</taxon>
        <taxon>Pseudomonadota</taxon>
        <taxon>Gammaproteobacteria</taxon>
        <taxon>Legionellales</taxon>
        <taxon>Legionellaceae</taxon>
        <taxon>Legionella</taxon>
    </lineage>
</organism>
<dbReference type="Proteomes" id="UP000054618">
    <property type="component" value="Unassembled WGS sequence"/>
</dbReference>
<keyword evidence="3" id="KW-1185">Reference proteome</keyword>
<proteinExistence type="predicted"/>
<dbReference type="RefSeq" id="WP_058508338.1">
    <property type="nucleotide sequence ID" value="NZ_CAAAIK010000009.1"/>
</dbReference>
<keyword evidence="1 2" id="KW-0812">Transmembrane</keyword>
<sequence>MEPSRFEYNNKLFITGMISLAMCLVLICLALYLFPYLIFNWVYDVPEFAITFRQWLVEKYGISEAAAGWSVFLMFLIPALITGLISYSTSNAIDNKIHGFDKPSDEKVEQSKNRLESVTFGSQLLLLIIGIVMLVLFVDWLMFSI</sequence>
<gene>
    <name evidence="2" type="ORF">Lqui_2252</name>
</gene>
<dbReference type="OrthoDB" id="5639325at2"/>
<feature type="transmembrane region" description="Helical" evidence="1">
    <location>
        <begin position="66"/>
        <end position="87"/>
    </location>
</feature>
<name>A0A0W0XU06_9GAMM</name>
<evidence type="ECO:0000256" key="1">
    <source>
        <dbReference type="SAM" id="Phobius"/>
    </source>
</evidence>
<reference evidence="2 3" key="1">
    <citation type="submission" date="2015-11" db="EMBL/GenBank/DDBJ databases">
        <title>Genomic analysis of 38 Legionella species identifies large and diverse effector repertoires.</title>
        <authorList>
            <person name="Burstein D."/>
            <person name="Amaro F."/>
            <person name="Zusman T."/>
            <person name="Lifshitz Z."/>
            <person name="Cohen O."/>
            <person name="Gilbert J.A."/>
            <person name="Pupko T."/>
            <person name="Shuman H.A."/>
            <person name="Segal G."/>
        </authorList>
    </citation>
    <scope>NUCLEOTIDE SEQUENCE [LARGE SCALE GENOMIC DNA]</scope>
    <source>
        <strain evidence="2 3">CDC#1442-AUS-E</strain>
    </source>
</reference>
<dbReference type="AlphaFoldDB" id="A0A0W0XU06"/>
<dbReference type="EMBL" id="LNYS01000018">
    <property type="protein sequence ID" value="KTD47988.1"/>
    <property type="molecule type" value="Genomic_DNA"/>
</dbReference>
<feature type="transmembrane region" description="Helical" evidence="1">
    <location>
        <begin position="124"/>
        <end position="143"/>
    </location>
</feature>
<evidence type="ECO:0000313" key="2">
    <source>
        <dbReference type="EMBL" id="KTD47988.1"/>
    </source>
</evidence>
<feature type="transmembrane region" description="Helical" evidence="1">
    <location>
        <begin position="12"/>
        <end position="34"/>
    </location>
</feature>
<accession>A0A0W0XU06</accession>
<dbReference type="Gene3D" id="1.20.1070.10">
    <property type="entry name" value="Rhodopsin 7-helix transmembrane proteins"/>
    <property type="match status" value="1"/>
</dbReference>
<dbReference type="PATRIC" id="fig|45073.5.peg.2380"/>